<dbReference type="AlphaFoldDB" id="A0A423VWV1"/>
<accession>A0A423VWV1</accession>
<evidence type="ECO:0000313" key="2">
    <source>
        <dbReference type="Proteomes" id="UP000284375"/>
    </source>
</evidence>
<evidence type="ECO:0000313" key="1">
    <source>
        <dbReference type="EMBL" id="ROV95548.1"/>
    </source>
</evidence>
<sequence>MKLIVAGATGLVGTEIIKQSLKIPVITSVIALARRPLKIEDEPGVDSSKVKSVVVKDYGEYSDDVKSEFAGADVCIWTVAVTPFRMSSFEFAEVKRVCQTCTFAGFTAMYEAGPARPFRFIYFSAEGTPFDLSKKPRIMGDYQIMRGETEHMVLDLPKQYKDVEVCIPHPGVVTNSTTWGRAVLASVLKTTNAITFNNGPPNVTRSQLAAAVLEQAVSGFEKQMLTNNDLVRIGTAALKKKY</sequence>
<gene>
    <name evidence="1" type="ORF">VSDG_05267</name>
</gene>
<dbReference type="Gene3D" id="3.40.50.720">
    <property type="entry name" value="NAD(P)-binding Rossmann-like Domain"/>
    <property type="match status" value="1"/>
</dbReference>
<keyword evidence="2" id="KW-1185">Reference proteome</keyword>
<reference evidence="1 2" key="1">
    <citation type="submission" date="2015-09" db="EMBL/GenBank/DDBJ databases">
        <title>Host preference determinants of Valsa canker pathogens revealed by comparative genomics.</title>
        <authorList>
            <person name="Yin Z."/>
            <person name="Huang L."/>
        </authorList>
    </citation>
    <scope>NUCLEOTIDE SEQUENCE [LARGE SCALE GENOMIC DNA]</scope>
    <source>
        <strain evidence="1 2">YSFL</strain>
    </source>
</reference>
<comment type="caution">
    <text evidence="1">The sequence shown here is derived from an EMBL/GenBank/DDBJ whole genome shotgun (WGS) entry which is preliminary data.</text>
</comment>
<dbReference type="SUPFAM" id="SSF51735">
    <property type="entry name" value="NAD(P)-binding Rossmann-fold domains"/>
    <property type="match status" value="1"/>
</dbReference>
<name>A0A423VWV1_CYTCH</name>
<protein>
    <submittedName>
        <fullName evidence="1">Uncharacterized protein</fullName>
    </submittedName>
</protein>
<dbReference type="PANTHER" id="PTHR14097">
    <property type="entry name" value="OXIDOREDUCTASE HTATIP2"/>
    <property type="match status" value="1"/>
</dbReference>
<dbReference type="Proteomes" id="UP000284375">
    <property type="component" value="Unassembled WGS sequence"/>
</dbReference>
<dbReference type="PANTHER" id="PTHR14097:SF8">
    <property type="entry name" value="NAD(P)-BINDING DOMAIN-CONTAINING PROTEIN"/>
    <property type="match status" value="1"/>
</dbReference>
<proteinExistence type="predicted"/>
<dbReference type="InterPro" id="IPR036291">
    <property type="entry name" value="NAD(P)-bd_dom_sf"/>
</dbReference>
<organism evidence="1 2">
    <name type="scientific">Cytospora chrysosperma</name>
    <name type="common">Cytospora canker fungus</name>
    <name type="synonym">Sphaeria chrysosperma</name>
    <dbReference type="NCBI Taxonomy" id="252740"/>
    <lineage>
        <taxon>Eukaryota</taxon>
        <taxon>Fungi</taxon>
        <taxon>Dikarya</taxon>
        <taxon>Ascomycota</taxon>
        <taxon>Pezizomycotina</taxon>
        <taxon>Sordariomycetes</taxon>
        <taxon>Sordariomycetidae</taxon>
        <taxon>Diaporthales</taxon>
        <taxon>Cytosporaceae</taxon>
        <taxon>Cytospora</taxon>
    </lineage>
</organism>
<dbReference type="EMBL" id="LJZO01000023">
    <property type="protein sequence ID" value="ROV95548.1"/>
    <property type="molecule type" value="Genomic_DNA"/>
</dbReference>
<dbReference type="OrthoDB" id="3535423at2759"/>